<dbReference type="Pfam" id="PF06619">
    <property type="entry name" value="DUF1149"/>
    <property type="match status" value="1"/>
</dbReference>
<comment type="caution">
    <text evidence="1">The sequence shown here is derived from an EMBL/GenBank/DDBJ whole genome shotgun (WGS) entry which is preliminary data.</text>
</comment>
<dbReference type="EMBL" id="JARPYI010000004">
    <property type="protein sequence ID" value="MDT2600066.1"/>
    <property type="molecule type" value="Genomic_DNA"/>
</dbReference>
<protein>
    <submittedName>
        <fullName evidence="1">DUF1149 family protein</fullName>
    </submittedName>
</protein>
<gene>
    <name evidence="1" type="ORF">P7D85_09785</name>
</gene>
<dbReference type="InterPro" id="IPR035958">
    <property type="entry name" value="SecB-like_sf"/>
</dbReference>
<keyword evidence="2" id="KW-1185">Reference proteome</keyword>
<dbReference type="InterPro" id="IPR009530">
    <property type="entry name" value="DUF1149"/>
</dbReference>
<evidence type="ECO:0000313" key="1">
    <source>
        <dbReference type="EMBL" id="MDT2600066.1"/>
    </source>
</evidence>
<dbReference type="PIRSF" id="PIRSF031568">
    <property type="entry name" value="UCP031568"/>
    <property type="match status" value="1"/>
</dbReference>
<evidence type="ECO:0000313" key="2">
    <source>
        <dbReference type="Proteomes" id="UP001252875"/>
    </source>
</evidence>
<dbReference type="SUPFAM" id="SSF54611">
    <property type="entry name" value="SecB-like"/>
    <property type="match status" value="1"/>
</dbReference>
<dbReference type="Proteomes" id="UP001252875">
    <property type="component" value="Unassembled WGS sequence"/>
</dbReference>
<organism evidence="1 2">
    <name type="scientific">Enterococcus hulanensis</name>
    <dbReference type="NCBI Taxonomy" id="2559929"/>
    <lineage>
        <taxon>Bacteria</taxon>
        <taxon>Bacillati</taxon>
        <taxon>Bacillota</taxon>
        <taxon>Bacilli</taxon>
        <taxon>Lactobacillales</taxon>
        <taxon>Enterococcaceae</taxon>
        <taxon>Enterococcus</taxon>
    </lineage>
</organism>
<sequence length="138" mass="16141">MNIERYKPKVNSFHYQAKEDYEEYETNFKIHITPLRIAYPADQDNTSTLGIRLDFDMVFEEFVISGSLGQVNLFKDRRIESQEDLTKEELDELLMPLFLLVKRLTYEVSEIALDEPGVTVQFDQINNQPMENVNGEEG</sequence>
<accession>A0ABU3EZI3</accession>
<proteinExistence type="predicted"/>
<name>A0ABU3EZI3_9ENTE</name>
<reference evidence="1 2" key="1">
    <citation type="submission" date="2023-03" db="EMBL/GenBank/DDBJ databases">
        <authorList>
            <person name="Shen W."/>
            <person name="Cai J."/>
        </authorList>
    </citation>
    <scope>NUCLEOTIDE SEQUENCE [LARGE SCALE GENOMIC DNA]</scope>
    <source>
        <strain evidence="1 2">D6-4</strain>
    </source>
</reference>
<dbReference type="RefSeq" id="WP_311823717.1">
    <property type="nucleotide sequence ID" value="NZ_JARPYE010000008.1"/>
</dbReference>
<dbReference type="Gene3D" id="3.10.420.10">
    <property type="entry name" value="SecB-like"/>
    <property type="match status" value="1"/>
</dbReference>